<accession>A0A1G2CXL9</accession>
<organism evidence="2 3">
    <name type="scientific">Candidatus Lloydbacteria bacterium RIFCSPHIGHO2_01_FULL_49_22</name>
    <dbReference type="NCBI Taxonomy" id="1798658"/>
    <lineage>
        <taxon>Bacteria</taxon>
        <taxon>Candidatus Lloydiibacteriota</taxon>
    </lineage>
</organism>
<keyword evidence="1" id="KW-0472">Membrane</keyword>
<reference evidence="2 3" key="1">
    <citation type="journal article" date="2016" name="Nat. Commun.">
        <title>Thousands of microbial genomes shed light on interconnected biogeochemical processes in an aquifer system.</title>
        <authorList>
            <person name="Anantharaman K."/>
            <person name="Brown C.T."/>
            <person name="Hug L.A."/>
            <person name="Sharon I."/>
            <person name="Castelle C.J."/>
            <person name="Probst A.J."/>
            <person name="Thomas B.C."/>
            <person name="Singh A."/>
            <person name="Wilkins M.J."/>
            <person name="Karaoz U."/>
            <person name="Brodie E.L."/>
            <person name="Williams K.H."/>
            <person name="Hubbard S.S."/>
            <person name="Banfield J.F."/>
        </authorList>
    </citation>
    <scope>NUCLEOTIDE SEQUENCE [LARGE SCALE GENOMIC DNA]</scope>
</reference>
<name>A0A1G2CXL9_9BACT</name>
<evidence type="ECO:0000256" key="1">
    <source>
        <dbReference type="SAM" id="Phobius"/>
    </source>
</evidence>
<dbReference type="AlphaFoldDB" id="A0A1G2CXL9"/>
<dbReference type="EMBL" id="MHLI01000005">
    <property type="protein sequence ID" value="OGZ06115.1"/>
    <property type="molecule type" value="Genomic_DNA"/>
</dbReference>
<feature type="transmembrane region" description="Helical" evidence="1">
    <location>
        <begin position="33"/>
        <end position="51"/>
    </location>
</feature>
<protein>
    <submittedName>
        <fullName evidence="2">Uncharacterized protein</fullName>
    </submittedName>
</protein>
<sequence length="105" mass="11783">MIESGDHEQKEVKKLLDRLCGDREEGRFVSRSMILMTCAVLLIVTAGLFFSTHKMTQARLMNPPLATEKTPPISPQEWNTRLNDVGMILHPELASSTQKVDSSDI</sequence>
<comment type="caution">
    <text evidence="2">The sequence shown here is derived from an EMBL/GenBank/DDBJ whole genome shotgun (WGS) entry which is preliminary data.</text>
</comment>
<evidence type="ECO:0000313" key="2">
    <source>
        <dbReference type="EMBL" id="OGZ06115.1"/>
    </source>
</evidence>
<evidence type="ECO:0000313" key="3">
    <source>
        <dbReference type="Proteomes" id="UP000177122"/>
    </source>
</evidence>
<dbReference type="Proteomes" id="UP000177122">
    <property type="component" value="Unassembled WGS sequence"/>
</dbReference>
<keyword evidence="1" id="KW-1133">Transmembrane helix</keyword>
<keyword evidence="1" id="KW-0812">Transmembrane</keyword>
<gene>
    <name evidence="2" type="ORF">A2845_01720</name>
</gene>
<proteinExistence type="predicted"/>